<keyword evidence="8" id="KW-1185">Reference proteome</keyword>
<dbReference type="EMBL" id="KZ110606">
    <property type="protein sequence ID" value="OSX57874.1"/>
    <property type="molecule type" value="Genomic_DNA"/>
</dbReference>
<dbReference type="OrthoDB" id="10255632at2759"/>
<organism evidence="7 8">
    <name type="scientific">Postia placenta MAD-698-R-SB12</name>
    <dbReference type="NCBI Taxonomy" id="670580"/>
    <lineage>
        <taxon>Eukaryota</taxon>
        <taxon>Fungi</taxon>
        <taxon>Dikarya</taxon>
        <taxon>Basidiomycota</taxon>
        <taxon>Agaricomycotina</taxon>
        <taxon>Agaricomycetes</taxon>
        <taxon>Polyporales</taxon>
        <taxon>Adustoporiaceae</taxon>
        <taxon>Rhodonia</taxon>
    </lineage>
</organism>
<dbReference type="STRING" id="670580.A0A1X6MN75"/>
<dbReference type="InterPro" id="IPR005314">
    <property type="entry name" value="Peptidase_C50"/>
</dbReference>
<feature type="region of interest" description="Disordered" evidence="5">
    <location>
        <begin position="1081"/>
        <end position="1116"/>
    </location>
</feature>
<feature type="region of interest" description="Disordered" evidence="5">
    <location>
        <begin position="846"/>
        <end position="869"/>
    </location>
</feature>
<dbReference type="SMART" id="SM00028">
    <property type="entry name" value="TPR"/>
    <property type="match status" value="2"/>
</dbReference>
<dbReference type="SUPFAM" id="SSF48452">
    <property type="entry name" value="TPR-like"/>
    <property type="match status" value="2"/>
</dbReference>
<evidence type="ECO:0000256" key="3">
    <source>
        <dbReference type="ARBA" id="ARBA00022801"/>
    </source>
</evidence>
<dbReference type="GO" id="GO:0006508">
    <property type="term" value="P:proteolysis"/>
    <property type="evidence" value="ECO:0007669"/>
    <property type="project" value="InterPro"/>
</dbReference>
<evidence type="ECO:0000256" key="5">
    <source>
        <dbReference type="SAM" id="MobiDB-lite"/>
    </source>
</evidence>
<dbReference type="PROSITE" id="PS51700">
    <property type="entry name" value="SEPARIN"/>
    <property type="match status" value="1"/>
</dbReference>
<reference evidence="7 8" key="1">
    <citation type="submission" date="2017-04" db="EMBL/GenBank/DDBJ databases">
        <title>Genome Sequence of the Model Brown-Rot Fungus Postia placenta SB12.</title>
        <authorList>
            <consortium name="DOE Joint Genome Institute"/>
            <person name="Gaskell J."/>
            <person name="Kersten P."/>
            <person name="Larrondo L.F."/>
            <person name="Canessa P."/>
            <person name="Martinez D."/>
            <person name="Hibbett D."/>
            <person name="Schmoll M."/>
            <person name="Kubicek C.P."/>
            <person name="Martinez A.T."/>
            <person name="Yadav J."/>
            <person name="Master E."/>
            <person name="Magnuson J.K."/>
            <person name="James T."/>
            <person name="Yaver D."/>
            <person name="Berka R."/>
            <person name="Labutti K."/>
            <person name="Lipzen A."/>
            <person name="Aerts A."/>
            <person name="Barry K."/>
            <person name="Henrissat B."/>
            <person name="Blanchette R."/>
            <person name="Grigoriev I."/>
            <person name="Cullen D."/>
        </authorList>
    </citation>
    <scope>NUCLEOTIDE SEQUENCE [LARGE SCALE GENOMIC DNA]</scope>
    <source>
        <strain evidence="7 8">MAD-698-R-SB12</strain>
    </source>
</reference>
<evidence type="ECO:0000256" key="4">
    <source>
        <dbReference type="ARBA" id="ARBA00022829"/>
    </source>
</evidence>
<sequence length="2013" mass="223667">MQAVNAVSKKLASALDENTSIGSRQEVETWATSARDGLRELRKLGSARTDTERAASSIAGKLITLEMDNIALQVLEDMRPALVAFYRPDYDFSQERSPMHLLTLPAPAADMNPSDIVLTLVATFLLHSFTLACRRQTGFPTFVTALHDPSFPTLLAWAPRFINLPAKQHDALFTRAYTSAAKMASTSTATPEEKFQLKKFALFCLANTRPGVVVPDTFWDQAVRWARAYYTERGPGDDPDVVVKFASRSAEELLGHAMQRSDANTFMSGKGFIRFCESWAGWAKQAGDLKMLDRIMALTRKQHTTTAGARMETLPAAEHGVPTASPPAQYLRGGQDAASSIQSASAVLISGLSATGRGDRELKSNQEKVRRALERLRRTVLKIVESSPRDISNTLVGLVEYQCSSGQLIVDTDILTPALDSILVLARTALVVRNPDTYSSAWELLQRAKTMLFWYIDDASSETGIRAKVDESPGHHLTLANYVRCLSGAFYNISGTLYQTDRISHAIRFLNEGCELGRRALCMRRMCSDPNKPPREGIKDRDEEGWVQLEEQIWRRWEILGACLVKIGDRRAAYDAFIECIRAFPFHDASFQGRLRTSDVPAAFEASTALKQVGTVIDRVTYMGACDLFFEPSAISAKTWFTAAIARTPSAACILGALLERQVASLLSCRWKRGVHSVIQQILRDALDVYAARELPVRRARVFLLALEMMYFAEGEIERSSGAAVQESGQHIKALLQQEDYASDFDLSHNRTEYLVRLHLWLALHRHRCAEEGTHSASLAVQEIEEAYRLLRTMVPHAPRQSGPRGSLGAIKGRSPKVESQRPMRKTARKIVPPAKPRAATLKPRLTKTTKSEAPVTPKRRQALHDVSPNVQSEQKLLHAVETIASNLVDHSQLMTLLRMTSRLLGFLGHQLLKLRLLTLARRLSVKSDQVLTEDFVLMSIDVAHEHIKLGRPEKAVSILSQVFANASLSLLAPETRVTVLLCYSESLAAAGRTSEGAQAYRDALSLSETLITQEKGLSTAQRVKQRAMTLERAAAASMTFSALQYSKDNIFAAVDGLLQALRLWNRTIDTLSRLRLRPTAKVDSEPDNPFEVTDNGKDDAGREPPAQVAESTPSRSYSATDLMEWRIIDGLLETLVALTQAYHTRGSPREAEYFAQQANELAKSMNAPATISRALALQAETLLHLGQVEESHSKIVQAHSFASNMSGLHAADIRRLRGEFQHRSARYEEAIQLYEEAVVLLDELARSFSSLDAVNVRKSSAISPRSIGQAQAPRITGETLAPTVLAIILRQHISLLKHSGDDCRVLLDRFSSLPTSAETKAERSVLLARMTLDDVWSQFRTDMFLNSLTESAITIPTGMSSDRLLTSSAAAQEVLGQLTSVVNLLRTDLPLIVRRGTVTHIRETSISLALMETLRSSLGTEDNLIADAISRLVDASTGVTLRREMLEAIKHKFLDPVAYNDLQWPSLGVDAPAGNVKRAHQRLNSDPFDNSDDEVDLTASPWLRDYWNSVKSRYQSEGLALSDASASQCDILPAHWTVLNISVTDDKNTLLVTRRRAHRKPLVFCLPLKGRRENEADEHLAFSDVMNELKDILRLNDEGTRQAASVTKGDKAARAAWWANRTALDKKLQELLQNIEFCWFGAFKTILSAPIDIPSQVLDRLRSRLEQIFAASHVSREKKQMIQAKLDDSILECFAALPIGSRDEELEDLIYHILDLYQFHGASVSIAEVDIDQLVVDLRGVLEEHAAKTARFTKPVQDSHTFLVLDKNVQGIPWESLPMLRGQTVLRVPNLDFLMDRVDYAHQHNAFNRVLPQPNDAAVDRIAVNARKAYCFLNPSGDLKNTEQRFSAWLGSMKSVGWDGLVGRTPSEQQFADALTRNDLVIYFGHGGAEQYIRSSKIRHLQRCAATMLWGCSSGTLREMGDFDRIGTPHNYMLAGCPTLVANLWDVTDRDIDKYSQVVFDQLHLTPEGVAQPRPKGKAVSVAKAVADARSCCKLKYLTGAAPVIYGIPFYL</sequence>
<keyword evidence="4" id="KW-0159">Chromosome partition</keyword>
<evidence type="ECO:0000313" key="8">
    <source>
        <dbReference type="Proteomes" id="UP000194127"/>
    </source>
</evidence>
<dbReference type="GO" id="GO:0044732">
    <property type="term" value="C:mitotic spindle pole body"/>
    <property type="evidence" value="ECO:0007669"/>
    <property type="project" value="TreeGrafter"/>
</dbReference>
<dbReference type="PANTHER" id="PTHR12792">
    <property type="entry name" value="EXTRA SPINDLE POLES 1-RELATED"/>
    <property type="match status" value="1"/>
</dbReference>
<dbReference type="InterPro" id="IPR019734">
    <property type="entry name" value="TPR_rpt"/>
</dbReference>
<feature type="domain" description="Peptidase C50" evidence="6">
    <location>
        <begin position="1827"/>
        <end position="1924"/>
    </location>
</feature>
<dbReference type="GO" id="GO:0005737">
    <property type="term" value="C:cytoplasm"/>
    <property type="evidence" value="ECO:0007669"/>
    <property type="project" value="TreeGrafter"/>
</dbReference>
<dbReference type="GeneID" id="36324754"/>
<evidence type="ECO:0000256" key="2">
    <source>
        <dbReference type="ARBA" id="ARBA00012489"/>
    </source>
</evidence>
<comment type="catalytic activity">
    <reaction evidence="1">
        <text>All bonds known to be hydrolyzed by this endopeptidase have arginine in P1 and an acidic residue in P4. P6 is often occupied by an acidic residue or by a hydroxy-amino-acid residue, the phosphorylation of which enhances cleavage.</text>
        <dbReference type="EC" id="3.4.22.49"/>
    </reaction>
</comment>
<dbReference type="InterPro" id="IPR030397">
    <property type="entry name" value="SEPARIN_core_dom"/>
</dbReference>
<feature type="region of interest" description="Disordered" evidence="5">
    <location>
        <begin position="797"/>
        <end position="831"/>
    </location>
</feature>
<dbReference type="Gene3D" id="1.25.40.10">
    <property type="entry name" value="Tetratricopeptide repeat domain"/>
    <property type="match status" value="1"/>
</dbReference>
<dbReference type="EC" id="3.4.22.49" evidence="2"/>
<proteinExistence type="predicted"/>
<protein>
    <recommendedName>
        <fullName evidence="2">separase</fullName>
        <ecNumber evidence="2">3.4.22.49</ecNumber>
    </recommendedName>
</protein>
<name>A0A1X6MN75_9APHY</name>
<dbReference type="Pfam" id="PF03568">
    <property type="entry name" value="Separin_C"/>
    <property type="match status" value="1"/>
</dbReference>
<dbReference type="InterPro" id="IPR011990">
    <property type="entry name" value="TPR-like_helical_dom_sf"/>
</dbReference>
<evidence type="ECO:0000256" key="1">
    <source>
        <dbReference type="ARBA" id="ARBA00000451"/>
    </source>
</evidence>
<gene>
    <name evidence="7" type="ORF">POSPLADRAFT_1049629</name>
</gene>
<dbReference type="GO" id="GO:0004197">
    <property type="term" value="F:cysteine-type endopeptidase activity"/>
    <property type="evidence" value="ECO:0007669"/>
    <property type="project" value="InterPro"/>
</dbReference>
<dbReference type="GO" id="GO:0005634">
    <property type="term" value="C:nucleus"/>
    <property type="evidence" value="ECO:0007669"/>
    <property type="project" value="InterPro"/>
</dbReference>
<evidence type="ECO:0000313" key="7">
    <source>
        <dbReference type="EMBL" id="OSX57874.1"/>
    </source>
</evidence>
<dbReference type="Proteomes" id="UP000194127">
    <property type="component" value="Unassembled WGS sequence"/>
</dbReference>
<dbReference type="RefSeq" id="XP_024334668.1">
    <property type="nucleotide sequence ID" value="XM_024479804.1"/>
</dbReference>
<dbReference type="PANTHER" id="PTHR12792:SF0">
    <property type="entry name" value="SEPARIN"/>
    <property type="match status" value="1"/>
</dbReference>
<keyword evidence="3" id="KW-0378">Hydrolase</keyword>
<dbReference type="GO" id="GO:0051307">
    <property type="term" value="P:meiotic chromosome separation"/>
    <property type="evidence" value="ECO:0007669"/>
    <property type="project" value="TreeGrafter"/>
</dbReference>
<evidence type="ECO:0000259" key="6">
    <source>
        <dbReference type="PROSITE" id="PS51700"/>
    </source>
</evidence>
<accession>A0A1X6MN75</accession>
<dbReference type="GO" id="GO:0072686">
    <property type="term" value="C:mitotic spindle"/>
    <property type="evidence" value="ECO:0007669"/>
    <property type="project" value="TreeGrafter"/>
</dbReference>